<dbReference type="KEGG" id="xyk:GT347_04385"/>
<dbReference type="InterPro" id="IPR004477">
    <property type="entry name" value="ComEC_N"/>
</dbReference>
<protein>
    <submittedName>
        <fullName evidence="8">DNA internalization-related competence protein ComEC/Rec2</fullName>
    </submittedName>
</protein>
<dbReference type="SMART" id="SM00849">
    <property type="entry name" value="Lactamase_B"/>
    <property type="match status" value="1"/>
</dbReference>
<feature type="transmembrane region" description="Helical" evidence="6">
    <location>
        <begin position="252"/>
        <end position="275"/>
    </location>
</feature>
<dbReference type="InterPro" id="IPR025405">
    <property type="entry name" value="DUF4131"/>
</dbReference>
<feature type="domain" description="Metallo-beta-lactamase" evidence="7">
    <location>
        <begin position="537"/>
        <end position="729"/>
    </location>
</feature>
<dbReference type="CDD" id="cd07731">
    <property type="entry name" value="ComA-like_MBL-fold"/>
    <property type="match status" value="1"/>
</dbReference>
<keyword evidence="3 6" id="KW-0812">Transmembrane</keyword>
<evidence type="ECO:0000256" key="1">
    <source>
        <dbReference type="ARBA" id="ARBA00004651"/>
    </source>
</evidence>
<feature type="transmembrane region" description="Helical" evidence="6">
    <location>
        <begin position="429"/>
        <end position="446"/>
    </location>
</feature>
<dbReference type="RefSeq" id="WP_160555216.1">
    <property type="nucleotide sequence ID" value="NZ_CP047650.1"/>
</dbReference>
<evidence type="ECO:0000256" key="5">
    <source>
        <dbReference type="ARBA" id="ARBA00023136"/>
    </source>
</evidence>
<evidence type="ECO:0000313" key="9">
    <source>
        <dbReference type="Proteomes" id="UP000464787"/>
    </source>
</evidence>
<dbReference type="InterPro" id="IPR035681">
    <property type="entry name" value="ComA-like_MBL"/>
</dbReference>
<dbReference type="InterPro" id="IPR004797">
    <property type="entry name" value="Competence_ComEC/Rec2"/>
</dbReference>
<proteinExistence type="predicted"/>
<keyword evidence="9" id="KW-1185">Reference proteome</keyword>
<organism evidence="8 9">
    <name type="scientific">Xylophilus rhododendri</name>
    <dbReference type="NCBI Taxonomy" id="2697032"/>
    <lineage>
        <taxon>Bacteria</taxon>
        <taxon>Pseudomonadati</taxon>
        <taxon>Pseudomonadota</taxon>
        <taxon>Betaproteobacteria</taxon>
        <taxon>Burkholderiales</taxon>
        <taxon>Xylophilus</taxon>
    </lineage>
</organism>
<dbReference type="GO" id="GO:0030420">
    <property type="term" value="P:establishment of competence for transformation"/>
    <property type="evidence" value="ECO:0007669"/>
    <property type="project" value="InterPro"/>
</dbReference>
<dbReference type="Gene3D" id="3.60.15.10">
    <property type="entry name" value="Ribonuclease Z/Hydroxyacylglutathione hydrolase-like"/>
    <property type="match status" value="1"/>
</dbReference>
<dbReference type="SUPFAM" id="SSF56281">
    <property type="entry name" value="Metallo-hydrolase/oxidoreductase"/>
    <property type="match status" value="1"/>
</dbReference>
<evidence type="ECO:0000259" key="7">
    <source>
        <dbReference type="SMART" id="SM00849"/>
    </source>
</evidence>
<dbReference type="InterPro" id="IPR036866">
    <property type="entry name" value="RibonucZ/Hydroxyglut_hydro"/>
</dbReference>
<dbReference type="NCBIfam" id="TIGR00360">
    <property type="entry name" value="ComEC_N-term"/>
    <property type="match status" value="1"/>
</dbReference>
<feature type="transmembrane region" description="Helical" evidence="6">
    <location>
        <begin position="287"/>
        <end position="305"/>
    </location>
</feature>
<comment type="subcellular location">
    <subcellularLocation>
        <location evidence="1">Cell membrane</location>
        <topology evidence="1">Multi-pass membrane protein</topology>
    </subcellularLocation>
</comment>
<dbReference type="InterPro" id="IPR001279">
    <property type="entry name" value="Metallo-B-lactamas"/>
</dbReference>
<evidence type="ECO:0000256" key="6">
    <source>
        <dbReference type="SAM" id="Phobius"/>
    </source>
</evidence>
<evidence type="ECO:0000256" key="3">
    <source>
        <dbReference type="ARBA" id="ARBA00022692"/>
    </source>
</evidence>
<feature type="transmembrane region" description="Helical" evidence="6">
    <location>
        <begin position="359"/>
        <end position="380"/>
    </location>
</feature>
<dbReference type="PANTHER" id="PTHR30619:SF1">
    <property type="entry name" value="RECOMBINATION PROTEIN 2"/>
    <property type="match status" value="1"/>
</dbReference>
<name>A0A857JCP0_9BURK</name>
<accession>A0A857JCP0</accession>
<dbReference type="EMBL" id="CP047650">
    <property type="protein sequence ID" value="QHJ01408.1"/>
    <property type="molecule type" value="Genomic_DNA"/>
</dbReference>
<dbReference type="NCBIfam" id="TIGR00361">
    <property type="entry name" value="ComEC_Rec2"/>
    <property type="match status" value="1"/>
</dbReference>
<dbReference type="PANTHER" id="PTHR30619">
    <property type="entry name" value="DNA INTERNALIZATION/COMPETENCE PROTEIN COMEC/REC2"/>
    <property type="match status" value="1"/>
</dbReference>
<keyword evidence="2" id="KW-1003">Cell membrane</keyword>
<feature type="transmembrane region" description="Helical" evidence="6">
    <location>
        <begin position="401"/>
        <end position="423"/>
    </location>
</feature>
<dbReference type="GO" id="GO:0005886">
    <property type="term" value="C:plasma membrane"/>
    <property type="evidence" value="ECO:0007669"/>
    <property type="project" value="UniProtKB-SubCell"/>
</dbReference>
<dbReference type="Proteomes" id="UP000464787">
    <property type="component" value="Chromosome"/>
</dbReference>
<evidence type="ECO:0000313" key="8">
    <source>
        <dbReference type="EMBL" id="QHJ01408.1"/>
    </source>
</evidence>
<reference evidence="8 9" key="1">
    <citation type="submission" date="2020-01" db="EMBL/GenBank/DDBJ databases">
        <title>Genome sequencing of strain KACC 21265.</title>
        <authorList>
            <person name="Heo J."/>
            <person name="Kim S.-J."/>
            <person name="Kim J.-S."/>
            <person name="Hong S.-B."/>
            <person name="Kwon S.-W."/>
        </authorList>
    </citation>
    <scope>NUCLEOTIDE SEQUENCE [LARGE SCALE GENOMIC DNA]</scope>
    <source>
        <strain evidence="8 9">KACC 21265</strain>
    </source>
</reference>
<feature type="transmembrane region" description="Helical" evidence="6">
    <location>
        <begin position="504"/>
        <end position="521"/>
    </location>
</feature>
<keyword evidence="5 6" id="KW-0472">Membrane</keyword>
<gene>
    <name evidence="8" type="ORF">GT347_04385</name>
</gene>
<dbReference type="Pfam" id="PF00753">
    <property type="entry name" value="Lactamase_B"/>
    <property type="match status" value="1"/>
</dbReference>
<dbReference type="AlphaFoldDB" id="A0A857JCP0"/>
<dbReference type="InterPro" id="IPR052159">
    <property type="entry name" value="Competence_DNA_uptake"/>
</dbReference>
<feature type="transmembrane region" description="Helical" evidence="6">
    <location>
        <begin position="336"/>
        <end position="353"/>
    </location>
</feature>
<feature type="transmembrane region" description="Helical" evidence="6">
    <location>
        <begin position="477"/>
        <end position="497"/>
    </location>
</feature>
<dbReference type="Pfam" id="PF13567">
    <property type="entry name" value="DUF4131"/>
    <property type="match status" value="1"/>
</dbReference>
<evidence type="ECO:0000256" key="4">
    <source>
        <dbReference type="ARBA" id="ARBA00022989"/>
    </source>
</evidence>
<dbReference type="Pfam" id="PF03772">
    <property type="entry name" value="Competence"/>
    <property type="match status" value="1"/>
</dbReference>
<evidence type="ECO:0000256" key="2">
    <source>
        <dbReference type="ARBA" id="ARBA00022475"/>
    </source>
</evidence>
<sequence length="786" mass="83563">MQPRLWSMAAYLALAASALLGLRLARHPTNGHRLRAAAVALAAAFALCGLRAAAFQAQALSPALEGRDLLLTGTVAAMPQSTPNGMRFRLEIESASQEGAAVAVPPLIDMGWWTESGAGDVFDGPALRAGQRWQFTARLKAPHGSRNPHGFDYELWAWEQGVQATGSVRLSRSLAAPRLLQEAGWRHPVEAARQSVRDAILVRLARAEPGDAALTLSRQRAAGVVAALVTGDQQAIARSDWDLFRATGVAHLMSISGLHVTMFAWMAAAAIGWLWRRSARLCAWRPAPHAALLGGILLAGLYALFSGGGLPAQRTVLMLAIVAVLRLSGRRWPWPQVWLLACAAAVALDPWALLQAGFWLSFVAVGVLFASTAAPLPQAPEAPPSARHWRARLGALLREQAIVTVALAPLTLLLFSQLSLVGLPANLLAIPWTTLVVTPLSLLGVAWPPCWDLAAGAVRLLVLPLEAMAAWPHAVLALPSAPIWVTVLAVLGGALACMPVAPRLRLLGIAPLLPALLWFPVQPRPGRFELLAVDVGQGSAVLVRTAGHALLYDTGPRYGADDDAGQRLLVPLLQAAGVRLDTVVVSHRDDDHAGGAASVLASQPQAALLASIEAQHPLQSLRPATRCEAGQHWSWDGVDFSIVHPQAADYRPGTASNALSCVLRIQDADGHAALLTGDIAAADEARLLASGAELRADWLLVPHHGSRGSSSPTFIAAVAPRVAIAQAGYRNRFGHPAAEAMARYTGPGVAWTDTIHCGAARWSSERPEEVLCERREAPRYWQHNPA</sequence>
<keyword evidence="4 6" id="KW-1133">Transmembrane helix</keyword>